<evidence type="ECO:0000256" key="2">
    <source>
        <dbReference type="ARBA" id="ARBA00022691"/>
    </source>
</evidence>
<dbReference type="GeneID" id="98069662"/>
<keyword evidence="3" id="KW-0479">Metal-binding</keyword>
<evidence type="ECO:0000256" key="1">
    <source>
        <dbReference type="ARBA" id="ARBA00001966"/>
    </source>
</evidence>
<dbReference type="NCBIfam" id="TIGR04085">
    <property type="entry name" value="rSAM_more_4Fe4S"/>
    <property type="match status" value="1"/>
</dbReference>
<dbReference type="CDD" id="cd01335">
    <property type="entry name" value="Radical_SAM"/>
    <property type="match status" value="1"/>
</dbReference>
<dbReference type="Pfam" id="PF04055">
    <property type="entry name" value="Radical_SAM"/>
    <property type="match status" value="1"/>
</dbReference>
<gene>
    <name evidence="8" type="ORF">HMPREF9449_02107</name>
</gene>
<keyword evidence="9" id="KW-1185">Reference proteome</keyword>
<comment type="similarity">
    <text evidence="6">Belongs to the radical SAM superfamily. Anaerobic sulfatase-maturating enzyme family.</text>
</comment>
<dbReference type="Gene3D" id="3.20.20.70">
    <property type="entry name" value="Aldolase class I"/>
    <property type="match status" value="1"/>
</dbReference>
<dbReference type="eggNOG" id="COG0641">
    <property type="taxonomic scope" value="Bacteria"/>
</dbReference>
<dbReference type="PANTHER" id="PTHR43273">
    <property type="entry name" value="ANAEROBIC SULFATASE-MATURATING ENZYME HOMOLOG ASLB-RELATED"/>
    <property type="match status" value="1"/>
</dbReference>
<dbReference type="GO" id="GO:0046872">
    <property type="term" value="F:metal ion binding"/>
    <property type="evidence" value="ECO:0007669"/>
    <property type="project" value="UniProtKB-KW"/>
</dbReference>
<reference evidence="8 9" key="1">
    <citation type="submission" date="2012-01" db="EMBL/GenBank/DDBJ databases">
        <title>The Genome Sequence of Odoribacter laneus YIT 12061.</title>
        <authorList>
            <consortium name="The Broad Institute Genome Sequencing Platform"/>
            <person name="Earl A."/>
            <person name="Ward D."/>
            <person name="Feldgarden M."/>
            <person name="Gevers D."/>
            <person name="Morotomi M."/>
            <person name="Young S.K."/>
            <person name="Zeng Q."/>
            <person name="Gargeya S."/>
            <person name="Fitzgerald M."/>
            <person name="Haas B."/>
            <person name="Abouelleil A."/>
            <person name="Alvarado L."/>
            <person name="Arachchi H.M."/>
            <person name="Berlin A."/>
            <person name="Chapman S.B."/>
            <person name="Gearin G."/>
            <person name="Goldberg J."/>
            <person name="Griggs A."/>
            <person name="Gujja S."/>
            <person name="Hansen M."/>
            <person name="Heiman D."/>
            <person name="Howarth C."/>
            <person name="Larimer J."/>
            <person name="Lui A."/>
            <person name="MacDonald P.J.P."/>
            <person name="McCowen C."/>
            <person name="Montmayeur A."/>
            <person name="Murphy C."/>
            <person name="Neiman D."/>
            <person name="Pearson M."/>
            <person name="Priest M."/>
            <person name="Roberts A."/>
            <person name="Saif S."/>
            <person name="Shea T."/>
            <person name="Sisk P."/>
            <person name="Stolte C."/>
            <person name="Sykes S."/>
            <person name="Wortman J."/>
            <person name="Nusbaum C."/>
            <person name="Birren B."/>
        </authorList>
    </citation>
    <scope>NUCLEOTIDE SEQUENCE [LARGE SCALE GENOMIC DNA]</scope>
    <source>
        <strain evidence="8 9">YIT 12061</strain>
    </source>
</reference>
<protein>
    <submittedName>
        <fullName evidence="8">Radical SAM additional 4Fe4S-binding domain-containing protein</fullName>
    </submittedName>
</protein>
<evidence type="ECO:0000256" key="3">
    <source>
        <dbReference type="ARBA" id="ARBA00022723"/>
    </source>
</evidence>
<dbReference type="SFLD" id="SFLDG01067">
    <property type="entry name" value="SPASM/twitch_domain_containing"/>
    <property type="match status" value="1"/>
</dbReference>
<accession>H1DI78</accession>
<comment type="caution">
    <text evidence="8">The sequence shown here is derived from an EMBL/GenBank/DDBJ whole genome shotgun (WGS) entry which is preliminary data.</text>
</comment>
<dbReference type="HOGENOM" id="CLU_009273_3_2_10"/>
<keyword evidence="5" id="KW-0411">Iron-sulfur</keyword>
<dbReference type="STRING" id="742817.HMPREF9449_02107"/>
<evidence type="ECO:0000259" key="7">
    <source>
        <dbReference type="PROSITE" id="PS51918"/>
    </source>
</evidence>
<dbReference type="PANTHER" id="PTHR43273:SF3">
    <property type="entry name" value="ANAEROBIC SULFATASE-MATURATING ENZYME HOMOLOG ASLB-RELATED"/>
    <property type="match status" value="1"/>
</dbReference>
<name>H1DI78_9BACT</name>
<dbReference type="SUPFAM" id="SSF102114">
    <property type="entry name" value="Radical SAM enzymes"/>
    <property type="match status" value="1"/>
</dbReference>
<dbReference type="SFLD" id="SFLDS00029">
    <property type="entry name" value="Radical_SAM"/>
    <property type="match status" value="1"/>
</dbReference>
<evidence type="ECO:0000313" key="9">
    <source>
        <dbReference type="Proteomes" id="UP000004892"/>
    </source>
</evidence>
<comment type="cofactor">
    <cofactor evidence="1">
        <name>[4Fe-4S] cluster</name>
        <dbReference type="ChEBI" id="CHEBI:49883"/>
    </cofactor>
</comment>
<dbReference type="SFLD" id="SFLDG01386">
    <property type="entry name" value="main_SPASM_domain-containing"/>
    <property type="match status" value="1"/>
</dbReference>
<dbReference type="GO" id="GO:0016491">
    <property type="term" value="F:oxidoreductase activity"/>
    <property type="evidence" value="ECO:0007669"/>
    <property type="project" value="InterPro"/>
</dbReference>
<dbReference type="InterPro" id="IPR013785">
    <property type="entry name" value="Aldolase_TIM"/>
</dbReference>
<dbReference type="PATRIC" id="fig|742817.3.peg.2253"/>
<dbReference type="RefSeq" id="WP_009137254.1">
    <property type="nucleotide sequence ID" value="NZ_JH594596.1"/>
</dbReference>
<evidence type="ECO:0000256" key="6">
    <source>
        <dbReference type="ARBA" id="ARBA00023601"/>
    </source>
</evidence>
<evidence type="ECO:0000313" key="8">
    <source>
        <dbReference type="EMBL" id="EHP46490.1"/>
    </source>
</evidence>
<sequence>MNDIKKDIFIIPSGNKYIVYLPLRGVAFYANNKTITAINSYLENGLFPYEVKNTTLFRRFQQLERIEIKESDTKCVIDTSDKVMFILSQMCNLACSYCYAQESRSKEVLSKEKIKAVVDYILSSNEDHSKTFSFIGGGEPMLTWGLLVWAINYITEETNKKKIKKSIGITTNATLLNEERILWLKKMNVKLCVSYDILPEIQNSQRNFSMSTLNSFDVVDKNIHLLLKHEIPFRLRSTITNKNVELMVDMVQFTVKNYPNINQLHFEPVSDTIENSNLYYEKFVKKFIEAYNVARENNIFVYNSILNSFFRIRKQFCVGEFCVTPTGDIVSCHRHSTEKDIAFSSFQYGRVEDGSVCINQTSFHNAITVRQNRFNDCETCFAKWHCAGGCISIRKTLSSEQQMFYCRFIKSMLISFLENKLLKKEVNYGQVKL</sequence>
<dbReference type="GO" id="GO:0051536">
    <property type="term" value="F:iron-sulfur cluster binding"/>
    <property type="evidence" value="ECO:0007669"/>
    <property type="project" value="UniProtKB-KW"/>
</dbReference>
<dbReference type="InterPro" id="IPR023867">
    <property type="entry name" value="Sulphatase_maturase_rSAM"/>
</dbReference>
<dbReference type="InterPro" id="IPR007197">
    <property type="entry name" value="rSAM"/>
</dbReference>
<feature type="domain" description="Radical SAM core" evidence="7">
    <location>
        <begin position="78"/>
        <end position="300"/>
    </location>
</feature>
<keyword evidence="2" id="KW-0949">S-adenosyl-L-methionine</keyword>
<organism evidence="8 9">
    <name type="scientific">Odoribacter laneus YIT 12061</name>
    <dbReference type="NCBI Taxonomy" id="742817"/>
    <lineage>
        <taxon>Bacteria</taxon>
        <taxon>Pseudomonadati</taxon>
        <taxon>Bacteroidota</taxon>
        <taxon>Bacteroidia</taxon>
        <taxon>Bacteroidales</taxon>
        <taxon>Odoribacteraceae</taxon>
        <taxon>Odoribacter</taxon>
    </lineage>
</organism>
<evidence type="ECO:0000256" key="5">
    <source>
        <dbReference type="ARBA" id="ARBA00023014"/>
    </source>
</evidence>
<proteinExistence type="inferred from homology"/>
<dbReference type="PROSITE" id="PS51918">
    <property type="entry name" value="RADICAL_SAM"/>
    <property type="match status" value="1"/>
</dbReference>
<dbReference type="AlphaFoldDB" id="H1DI78"/>
<dbReference type="SFLD" id="SFLDG01384">
    <property type="entry name" value="thioether_bond_formation_requi"/>
    <property type="match status" value="1"/>
</dbReference>
<dbReference type="InterPro" id="IPR058240">
    <property type="entry name" value="rSAM_sf"/>
</dbReference>
<dbReference type="Proteomes" id="UP000004892">
    <property type="component" value="Unassembled WGS sequence"/>
</dbReference>
<evidence type="ECO:0000256" key="4">
    <source>
        <dbReference type="ARBA" id="ARBA00023004"/>
    </source>
</evidence>
<dbReference type="InterPro" id="IPR023885">
    <property type="entry name" value="4Fe4S-binding_SPASM_dom"/>
</dbReference>
<dbReference type="EMBL" id="ADMC01000025">
    <property type="protein sequence ID" value="EHP46490.1"/>
    <property type="molecule type" value="Genomic_DNA"/>
</dbReference>
<keyword evidence="4" id="KW-0408">Iron</keyword>